<dbReference type="GO" id="GO:0003677">
    <property type="term" value="F:DNA binding"/>
    <property type="evidence" value="ECO:0007669"/>
    <property type="project" value="UniProtKB-KW"/>
</dbReference>
<keyword evidence="2 5" id="KW-0547">Nucleotide-binding</keyword>
<dbReference type="InterPro" id="IPR003593">
    <property type="entry name" value="AAA+_ATPase"/>
</dbReference>
<dbReference type="Proteomes" id="UP000265489">
    <property type="component" value="Unassembled WGS sequence"/>
</dbReference>
<dbReference type="InterPro" id="IPR036388">
    <property type="entry name" value="WH-like_DNA-bd_sf"/>
</dbReference>
<keyword evidence="6" id="KW-0472">Membrane</keyword>
<dbReference type="InterPro" id="IPR036390">
    <property type="entry name" value="WH_DNA-bd_sf"/>
</dbReference>
<dbReference type="PANTHER" id="PTHR22683">
    <property type="entry name" value="SPORULATION PROTEIN RELATED"/>
    <property type="match status" value="1"/>
</dbReference>
<proteinExistence type="inferred from homology"/>
<evidence type="ECO:0000256" key="6">
    <source>
        <dbReference type="SAM" id="Phobius"/>
    </source>
</evidence>
<dbReference type="AlphaFoldDB" id="A0A395WCT0"/>
<dbReference type="InterPro" id="IPR050206">
    <property type="entry name" value="FtsK/SpoIIIE/SftA"/>
</dbReference>
<reference evidence="8 9" key="1">
    <citation type="submission" date="2018-08" db="EMBL/GenBank/DDBJ databases">
        <title>A genome reference for cultivated species of the human gut microbiota.</title>
        <authorList>
            <person name="Zou Y."/>
            <person name="Xue W."/>
            <person name="Luo G."/>
        </authorList>
    </citation>
    <scope>NUCLEOTIDE SEQUENCE [LARGE SCALE GENOMIC DNA]</scope>
    <source>
        <strain evidence="8 9">AF15-20</strain>
    </source>
</reference>
<accession>A0A395WCT0</accession>
<keyword evidence="4" id="KW-0238">DNA-binding</keyword>
<comment type="caution">
    <text evidence="8">The sequence shown here is derived from an EMBL/GenBank/DDBJ whole genome shotgun (WGS) entry which is preliminary data.</text>
</comment>
<evidence type="ECO:0000313" key="8">
    <source>
        <dbReference type="EMBL" id="RGU93960.1"/>
    </source>
</evidence>
<evidence type="ECO:0000256" key="3">
    <source>
        <dbReference type="ARBA" id="ARBA00022840"/>
    </source>
</evidence>
<dbReference type="PANTHER" id="PTHR22683:SF41">
    <property type="entry name" value="DNA TRANSLOCASE FTSK"/>
    <property type="match status" value="1"/>
</dbReference>
<feature type="transmembrane region" description="Helical" evidence="6">
    <location>
        <begin position="159"/>
        <end position="178"/>
    </location>
</feature>
<dbReference type="CDD" id="cd01127">
    <property type="entry name" value="TrwB_TraG_TraD_VirD4"/>
    <property type="match status" value="1"/>
</dbReference>
<comment type="similarity">
    <text evidence="1">Belongs to the FtsK/SpoIIIE/SftA family.</text>
</comment>
<dbReference type="PROSITE" id="PS50901">
    <property type="entry name" value="FTSK"/>
    <property type="match status" value="1"/>
</dbReference>
<sequence length="781" mass="87374">MAKARKKTTRKKSTKKKTQTSWLHSNLFRLCFLICMICISIIAVLEFGIVGAFLKHFFEFLFGALTNGLFILNATLCAVLIFHKEQPVIRKRYMFGILFLALGLSLISSIMEFKPHPGSYGLEYVMKNAGNIIMGHLKTYSGLAGALLLCLFQSLFDYSGTYVMVLLFFVLAILMFGYEKIVGYERKPKKVLKSEPVKETPVSIDRKNFIFEDEDTNESSFQIINADPVKPVQPDPVVEETKDDEPLIIGDLEPRKPSFMVDVDDEPKEKVVEKNEVPVVNEGVVEKTEPKHYIRDENSDFKNYKLPKLNVLEDMERKSRSNANTITAKEKGEKLIEILHEFGVEANLVQIHIGPSVTKFEIKPELGVRVNKISNLQNDIKMGLAAKDIRIEAPIPGKASVGIEIPNVEKTSVQMKDLMRTIPDSMKDKKLLFCLGKDLMGNNVYGELNRMPHLLIAGATGSGKSVCVNAIISSILMRTKPDEVKLVLIDPKKVEFTPYNDVPHLLSPVITDGDLANKALKVIVEMMDRRYDLFGELGVRNITAYNEYVLTHNDEHLKVLPRIVIIIDELADLMLVAAKEVEASIQRITQLARAAGIHLIVATQRPSVDVITGVIKANIPSRIAFAVSQAVDSRTILDQAGAERLLGNGDMLYLPNGETSPRRIQGVFIKDEEVNNICAFVKSHAMPKYDDAFIQLKDLQNQGNEAQNVTADPLYEEVKRFVIASRKASTSLIQRKFSVGYSRAARLMDVLEANGIIGPSRGSKPREILVQNTLEDDIDSI</sequence>
<dbReference type="RefSeq" id="WP_118324116.1">
    <property type="nucleotide sequence ID" value="NZ_CATXNH010000026.1"/>
</dbReference>
<feature type="transmembrane region" description="Helical" evidence="6">
    <location>
        <begin position="60"/>
        <end position="81"/>
    </location>
</feature>
<gene>
    <name evidence="8" type="ORF">DWW32_00120</name>
</gene>
<evidence type="ECO:0000256" key="1">
    <source>
        <dbReference type="ARBA" id="ARBA00006474"/>
    </source>
</evidence>
<feature type="domain" description="FtsK" evidence="7">
    <location>
        <begin position="441"/>
        <end position="634"/>
    </location>
</feature>
<dbReference type="InterPro" id="IPR041027">
    <property type="entry name" value="FtsK_alpha"/>
</dbReference>
<dbReference type="Gene3D" id="3.30.980.40">
    <property type="match status" value="1"/>
</dbReference>
<dbReference type="SMART" id="SM00382">
    <property type="entry name" value="AAA"/>
    <property type="match status" value="1"/>
</dbReference>
<dbReference type="GO" id="GO:0016020">
    <property type="term" value="C:membrane"/>
    <property type="evidence" value="ECO:0007669"/>
    <property type="project" value="UniProtKB-SubCell"/>
</dbReference>
<keyword evidence="6" id="KW-1133">Transmembrane helix</keyword>
<dbReference type="GeneID" id="66579912"/>
<keyword evidence="3 5" id="KW-0067">ATP-binding</keyword>
<dbReference type="InterPro" id="IPR027417">
    <property type="entry name" value="P-loop_NTPase"/>
</dbReference>
<dbReference type="Pfam" id="PF09397">
    <property type="entry name" value="FtsK_gamma"/>
    <property type="match status" value="1"/>
</dbReference>
<name>A0A395WCT0_9FIRM</name>
<dbReference type="SUPFAM" id="SSF52540">
    <property type="entry name" value="P-loop containing nucleoside triphosphate hydrolases"/>
    <property type="match status" value="1"/>
</dbReference>
<dbReference type="SUPFAM" id="SSF46785">
    <property type="entry name" value="Winged helix' DNA-binding domain"/>
    <property type="match status" value="1"/>
</dbReference>
<protein>
    <submittedName>
        <fullName evidence="8">DUF87 domain-containing protein</fullName>
    </submittedName>
</protein>
<feature type="transmembrane region" description="Helical" evidence="6">
    <location>
        <begin position="93"/>
        <end position="111"/>
    </location>
</feature>
<dbReference type="GO" id="GO:0005524">
    <property type="term" value="F:ATP binding"/>
    <property type="evidence" value="ECO:0007669"/>
    <property type="project" value="UniProtKB-UniRule"/>
</dbReference>
<dbReference type="EMBL" id="QRYQ01000001">
    <property type="protein sequence ID" value="RGU93960.1"/>
    <property type="molecule type" value="Genomic_DNA"/>
</dbReference>
<feature type="transmembrane region" description="Helical" evidence="6">
    <location>
        <begin position="21"/>
        <end position="54"/>
    </location>
</feature>
<evidence type="ECO:0000256" key="5">
    <source>
        <dbReference type="PROSITE-ProRule" id="PRU00289"/>
    </source>
</evidence>
<dbReference type="Gene3D" id="1.10.10.10">
    <property type="entry name" value="Winged helix-like DNA-binding domain superfamily/Winged helix DNA-binding domain"/>
    <property type="match status" value="1"/>
</dbReference>
<feature type="binding site" evidence="5">
    <location>
        <begin position="458"/>
        <end position="465"/>
    </location>
    <ligand>
        <name>ATP</name>
        <dbReference type="ChEBI" id="CHEBI:30616"/>
    </ligand>
</feature>
<evidence type="ECO:0000256" key="2">
    <source>
        <dbReference type="ARBA" id="ARBA00022741"/>
    </source>
</evidence>
<dbReference type="InterPro" id="IPR002543">
    <property type="entry name" value="FtsK_dom"/>
</dbReference>
<dbReference type="InterPro" id="IPR018541">
    <property type="entry name" value="Ftsk_gamma"/>
</dbReference>
<feature type="transmembrane region" description="Helical" evidence="6">
    <location>
        <begin position="131"/>
        <end position="152"/>
    </location>
</feature>
<evidence type="ECO:0000313" key="9">
    <source>
        <dbReference type="Proteomes" id="UP000265489"/>
    </source>
</evidence>
<dbReference type="SMART" id="SM00843">
    <property type="entry name" value="Ftsk_gamma"/>
    <property type="match status" value="1"/>
</dbReference>
<keyword evidence="6" id="KW-0812">Transmembrane</keyword>
<dbReference type="Pfam" id="PF17854">
    <property type="entry name" value="FtsK_alpha"/>
    <property type="match status" value="1"/>
</dbReference>
<evidence type="ECO:0000256" key="4">
    <source>
        <dbReference type="ARBA" id="ARBA00023125"/>
    </source>
</evidence>
<organism evidence="8 9">
    <name type="scientific">Holdemanella biformis</name>
    <dbReference type="NCBI Taxonomy" id="1735"/>
    <lineage>
        <taxon>Bacteria</taxon>
        <taxon>Bacillati</taxon>
        <taxon>Bacillota</taxon>
        <taxon>Erysipelotrichia</taxon>
        <taxon>Erysipelotrichales</taxon>
        <taxon>Erysipelotrichaceae</taxon>
        <taxon>Holdemanella</taxon>
    </lineage>
</organism>
<evidence type="ECO:0000259" key="7">
    <source>
        <dbReference type="PROSITE" id="PS50901"/>
    </source>
</evidence>
<dbReference type="Gene3D" id="3.40.50.300">
    <property type="entry name" value="P-loop containing nucleotide triphosphate hydrolases"/>
    <property type="match status" value="1"/>
</dbReference>
<dbReference type="Pfam" id="PF01580">
    <property type="entry name" value="FtsK_SpoIIIE"/>
    <property type="match status" value="1"/>
</dbReference>